<dbReference type="Pfam" id="PF01266">
    <property type="entry name" value="DAO"/>
    <property type="match status" value="1"/>
</dbReference>
<proteinExistence type="predicted"/>
<organism evidence="3 4">
    <name type="scientific">Bartonella choladocola</name>
    <dbReference type="NCBI Taxonomy" id="2750995"/>
    <lineage>
        <taxon>Bacteria</taxon>
        <taxon>Pseudomonadati</taxon>
        <taxon>Pseudomonadota</taxon>
        <taxon>Alphaproteobacteria</taxon>
        <taxon>Hyphomicrobiales</taxon>
        <taxon>Bartonellaceae</taxon>
        <taxon>Bartonella</taxon>
    </lineage>
</organism>
<dbReference type="InterPro" id="IPR036188">
    <property type="entry name" value="FAD/NAD-bd_sf"/>
</dbReference>
<dbReference type="EC" id="1.4.99.-" evidence="3"/>
<protein>
    <submittedName>
        <fullName evidence="3">D-amino-acid dehydrogenase</fullName>
        <ecNumber evidence="3">1.4.99.-</ecNumber>
    </submittedName>
</protein>
<dbReference type="Proteomes" id="UP000189632">
    <property type="component" value="Chromosome"/>
</dbReference>
<dbReference type="Gene3D" id="3.30.9.10">
    <property type="entry name" value="D-Amino Acid Oxidase, subunit A, domain 2"/>
    <property type="match status" value="1"/>
</dbReference>
<dbReference type="InterPro" id="IPR006076">
    <property type="entry name" value="FAD-dep_OxRdtase"/>
</dbReference>
<dbReference type="GO" id="GO:0016491">
    <property type="term" value="F:oxidoreductase activity"/>
    <property type="evidence" value="ECO:0007669"/>
    <property type="project" value="UniProtKB-KW"/>
</dbReference>
<dbReference type="KEGG" id="bapi:BBC0122_019430"/>
<dbReference type="PANTHER" id="PTHR13847">
    <property type="entry name" value="SARCOSINE DEHYDROGENASE-RELATED"/>
    <property type="match status" value="1"/>
</dbReference>
<evidence type="ECO:0000256" key="1">
    <source>
        <dbReference type="ARBA" id="ARBA00023002"/>
    </source>
</evidence>
<dbReference type="Gene3D" id="3.50.50.60">
    <property type="entry name" value="FAD/NAD(P)-binding domain"/>
    <property type="match status" value="2"/>
</dbReference>
<accession>A0A1U9MJK3</accession>
<dbReference type="GO" id="GO:0005737">
    <property type="term" value="C:cytoplasm"/>
    <property type="evidence" value="ECO:0007669"/>
    <property type="project" value="TreeGrafter"/>
</dbReference>
<evidence type="ECO:0000313" key="3">
    <source>
        <dbReference type="EMBL" id="AQT48036.1"/>
    </source>
</evidence>
<dbReference type="SUPFAM" id="SSF54373">
    <property type="entry name" value="FAD-linked reductases, C-terminal domain"/>
    <property type="match status" value="1"/>
</dbReference>
<sequence length="419" mass="45812">MGMREDKKTRVAVLGAGIIGTTIAYELQKRGKSVVLIDRNEPGRGASFGNMASIAVTEFLPSSRPSILSQIPKWVFDPEGPVSIRPAYLPRMAFWLVRFLKAARPKTMEALSAAGAALCHRALTDLQSMLDGIDNRDALSSEGCISLYGSKAELDNDNDHISTLERYGFDYRILSAKDVKDLEPAITDHIHCGLLFPDNKSVSDPYLLVQKFLAAFLANGGEVLKGEVTGFRKTDDQIRFIQLADGRTVAVDEAVLSAGAYTGRLSKLLGEPIPLETERGYHTQIMKPNISLRHSIIWPARAFMVTPTAGGIRVGGTVEMAGLDAAPDYRRSKITVRHAKEALPELTVEDATEWMGHRPALPDTVPIISPSAKVKNLFYATGHGHLGVTYSATTAQLIADMMTNIPIGMDMTPYRVDRF</sequence>
<keyword evidence="1 3" id="KW-0560">Oxidoreductase</keyword>
<feature type="domain" description="FAD dependent oxidoreductase" evidence="2">
    <location>
        <begin position="10"/>
        <end position="401"/>
    </location>
</feature>
<dbReference type="PANTHER" id="PTHR13847:SF289">
    <property type="entry name" value="GLYCINE OXIDASE"/>
    <property type="match status" value="1"/>
</dbReference>
<reference evidence="3 4" key="1">
    <citation type="submission" date="2016-11" db="EMBL/GenBank/DDBJ databases">
        <title>Comparative genomics of Bartonella apis.</title>
        <authorList>
            <person name="Engel P."/>
        </authorList>
    </citation>
    <scope>NUCLEOTIDE SEQUENCE [LARGE SCALE GENOMIC DNA]</scope>
    <source>
        <strain evidence="3 4">BBC0122</strain>
    </source>
</reference>
<dbReference type="AlphaFoldDB" id="A0A1U9MJK3"/>
<evidence type="ECO:0000259" key="2">
    <source>
        <dbReference type="Pfam" id="PF01266"/>
    </source>
</evidence>
<gene>
    <name evidence="3" type="ORF">BBC0122_019430</name>
</gene>
<evidence type="ECO:0000313" key="4">
    <source>
        <dbReference type="Proteomes" id="UP000189632"/>
    </source>
</evidence>
<keyword evidence="4" id="KW-1185">Reference proteome</keyword>
<name>A0A1U9MJK3_9HYPH</name>
<dbReference type="EMBL" id="CP015625">
    <property type="protein sequence ID" value="AQT48036.1"/>
    <property type="molecule type" value="Genomic_DNA"/>
</dbReference>
<dbReference type="SUPFAM" id="SSF51905">
    <property type="entry name" value="FAD/NAD(P)-binding domain"/>
    <property type="match status" value="1"/>
</dbReference>